<accession>A0A6M6JSQ1</accession>
<evidence type="ECO:0000259" key="2">
    <source>
        <dbReference type="Pfam" id="PF01575"/>
    </source>
</evidence>
<dbReference type="InterPro" id="IPR002539">
    <property type="entry name" value="MaoC-like_dom"/>
</dbReference>
<dbReference type="SUPFAM" id="SSF54637">
    <property type="entry name" value="Thioesterase/thiol ester dehydrase-isomerase"/>
    <property type="match status" value="1"/>
</dbReference>
<evidence type="ECO:0000313" key="3">
    <source>
        <dbReference type="EMBL" id="QJY50420.1"/>
    </source>
</evidence>
<feature type="domain" description="MaoC-like" evidence="2">
    <location>
        <begin position="6"/>
        <end position="82"/>
    </location>
</feature>
<sequence>MKLLAALLRDPNPIHLDPDAVRRNGLGERLVNQGPTNLGYVQNMLLAWAGGADRIRAVSMRFGANVFAGDRVVAGGRVVAVADGLADCEVWLDVFRPGEDAPVRALTGTASVDVSDARPAGRPRTVAGE</sequence>
<dbReference type="AlphaFoldDB" id="A0A6M6JSQ1"/>
<name>A0A6M6JSQ1_9PSEU</name>
<dbReference type="KEGG" id="pbro:HOP40_06040"/>
<dbReference type="InterPro" id="IPR029069">
    <property type="entry name" value="HotDog_dom_sf"/>
</dbReference>
<evidence type="ECO:0000313" key="4">
    <source>
        <dbReference type="Proteomes" id="UP000505377"/>
    </source>
</evidence>
<keyword evidence="4" id="KW-1185">Reference proteome</keyword>
<dbReference type="Gene3D" id="3.10.129.10">
    <property type="entry name" value="Hotdog Thioesterase"/>
    <property type="match status" value="1"/>
</dbReference>
<comment type="similarity">
    <text evidence="1">Belongs to the enoyl-CoA hydratase/isomerase family.</text>
</comment>
<gene>
    <name evidence="3" type="ORF">HOP40_06040</name>
</gene>
<dbReference type="EMBL" id="CP053564">
    <property type="protein sequence ID" value="QJY50420.1"/>
    <property type="molecule type" value="Genomic_DNA"/>
</dbReference>
<dbReference type="Proteomes" id="UP000505377">
    <property type="component" value="Chromosome"/>
</dbReference>
<evidence type="ECO:0000256" key="1">
    <source>
        <dbReference type="ARBA" id="ARBA00005254"/>
    </source>
</evidence>
<protein>
    <submittedName>
        <fullName evidence="3">Protein dehydratase</fullName>
    </submittedName>
</protein>
<reference evidence="3 4" key="1">
    <citation type="submission" date="2020-05" db="EMBL/GenBank/DDBJ databases">
        <authorList>
            <person name="Mo P."/>
        </authorList>
    </citation>
    <scope>NUCLEOTIDE SEQUENCE [LARGE SCALE GENOMIC DNA]</scope>
    <source>
        <strain evidence="3 4">Gen01</strain>
    </source>
</reference>
<organism evidence="3 4">
    <name type="scientific">Pseudonocardia broussonetiae</name>
    <dbReference type="NCBI Taxonomy" id="2736640"/>
    <lineage>
        <taxon>Bacteria</taxon>
        <taxon>Bacillati</taxon>
        <taxon>Actinomycetota</taxon>
        <taxon>Actinomycetes</taxon>
        <taxon>Pseudonocardiales</taxon>
        <taxon>Pseudonocardiaceae</taxon>
        <taxon>Pseudonocardia</taxon>
    </lineage>
</organism>
<dbReference type="Pfam" id="PF01575">
    <property type="entry name" value="MaoC_dehydratas"/>
    <property type="match status" value="1"/>
</dbReference>
<proteinExistence type="inferred from homology"/>